<dbReference type="GO" id="GO:0016787">
    <property type="term" value="F:hydrolase activity"/>
    <property type="evidence" value="ECO:0007669"/>
    <property type="project" value="UniProtKB-KW"/>
</dbReference>
<dbReference type="Gene3D" id="3.40.50.1820">
    <property type="entry name" value="alpha/beta hydrolase"/>
    <property type="match status" value="1"/>
</dbReference>
<reference evidence="3" key="1">
    <citation type="submission" date="2023-12" db="EMBL/GenBank/DDBJ databases">
        <title>Fervidustalea candida gen. nov., sp. nov., a novel member of the family Paenibacillaceae isolated from a geothermal area.</title>
        <authorList>
            <person name="Li W.-J."/>
            <person name="Jiao J.-Y."/>
            <person name="Chen Y."/>
        </authorList>
    </citation>
    <scope>NUCLEOTIDE SEQUENCE</scope>
    <source>
        <strain evidence="3">SYSU GA230002</strain>
    </source>
</reference>
<organism evidence="3 4">
    <name type="scientific">Ferviditalea candida</name>
    <dbReference type="NCBI Taxonomy" id="3108399"/>
    <lineage>
        <taxon>Bacteria</taxon>
        <taxon>Bacillati</taxon>
        <taxon>Bacillota</taxon>
        <taxon>Bacilli</taxon>
        <taxon>Bacillales</taxon>
        <taxon>Paenibacillaceae</taxon>
        <taxon>Ferviditalea</taxon>
    </lineage>
</organism>
<proteinExistence type="predicted"/>
<name>A0ABU5ZFN1_9BACL</name>
<dbReference type="InterPro" id="IPR050300">
    <property type="entry name" value="GDXG_lipolytic_enzyme"/>
</dbReference>
<feature type="domain" description="Alpha/beta hydrolase fold-3" evidence="2">
    <location>
        <begin position="78"/>
        <end position="284"/>
    </location>
</feature>
<dbReference type="EMBL" id="JAYJLD010000002">
    <property type="protein sequence ID" value="MEB3100501.1"/>
    <property type="molecule type" value="Genomic_DNA"/>
</dbReference>
<evidence type="ECO:0000256" key="1">
    <source>
        <dbReference type="ARBA" id="ARBA00022801"/>
    </source>
</evidence>
<dbReference type="RefSeq" id="WP_371752608.1">
    <property type="nucleotide sequence ID" value="NZ_JAYJLD010000002.1"/>
</dbReference>
<keyword evidence="1 3" id="KW-0378">Hydrolase</keyword>
<dbReference type="PANTHER" id="PTHR48081">
    <property type="entry name" value="AB HYDROLASE SUPERFAMILY PROTEIN C4A8.06C"/>
    <property type="match status" value="1"/>
</dbReference>
<dbReference type="SUPFAM" id="SSF53474">
    <property type="entry name" value="alpha/beta-Hydrolases"/>
    <property type="match status" value="1"/>
</dbReference>
<dbReference type="Proteomes" id="UP001310386">
    <property type="component" value="Unassembled WGS sequence"/>
</dbReference>
<gene>
    <name evidence="3" type="ORF">VF724_02355</name>
</gene>
<dbReference type="InterPro" id="IPR013094">
    <property type="entry name" value="AB_hydrolase_3"/>
</dbReference>
<dbReference type="PANTHER" id="PTHR48081:SF8">
    <property type="entry name" value="ALPHA_BETA HYDROLASE FOLD-3 DOMAIN-CONTAINING PROTEIN-RELATED"/>
    <property type="match status" value="1"/>
</dbReference>
<evidence type="ECO:0000313" key="3">
    <source>
        <dbReference type="EMBL" id="MEB3100501.1"/>
    </source>
</evidence>
<protein>
    <submittedName>
        <fullName evidence="3">Alpha/beta hydrolase</fullName>
    </submittedName>
</protein>
<dbReference type="Pfam" id="PF07859">
    <property type="entry name" value="Abhydrolase_3"/>
    <property type="match status" value="1"/>
</dbReference>
<dbReference type="InterPro" id="IPR029058">
    <property type="entry name" value="AB_hydrolase_fold"/>
</dbReference>
<accession>A0ABU5ZFN1</accession>
<evidence type="ECO:0000259" key="2">
    <source>
        <dbReference type="Pfam" id="PF07859"/>
    </source>
</evidence>
<comment type="caution">
    <text evidence="3">The sequence shown here is derived from an EMBL/GenBank/DDBJ whole genome shotgun (WGS) entry which is preliminary data.</text>
</comment>
<keyword evidence="4" id="KW-1185">Reference proteome</keyword>
<evidence type="ECO:0000313" key="4">
    <source>
        <dbReference type="Proteomes" id="UP001310386"/>
    </source>
</evidence>
<sequence length="314" mass="34435">MPLDPQAISFLNQLASLNAPPLPEMSPQQARGMNGVMKDLAGVPEPVAKAEEIPVPVDGGEIAVRFYTPEREGRLPIFVYYHGGGWVLGNLDVVDAPMRTIANRVGCIVASVDYRLAPEFKFPVALEDCYRATCWVKENAARLNGDASRIAIGGDSAGGNMAAVVAQLAKQRKDLQLISQILIYPVTHINSNTQSYREFSEGYFLSKADMDWFTNHYIRTGADAENVLLSPLLADDLSDLPPALVITAEYDPLRDEGEAYAARLKEAGVPVELTRYEGMMHGFVWMSGVMDKGRSAIEQVARSLRSAFVEQDNL</sequence>